<feature type="region of interest" description="Disordered" evidence="2">
    <location>
        <begin position="117"/>
        <end position="278"/>
    </location>
</feature>
<gene>
    <name evidence="4" type="ORF">TSOC_012800</name>
</gene>
<dbReference type="EC" id="2.7.7.48" evidence="1"/>
<dbReference type="GO" id="GO:0031047">
    <property type="term" value="P:regulatory ncRNA-mediated gene silencing"/>
    <property type="evidence" value="ECO:0007669"/>
    <property type="project" value="UniProtKB-KW"/>
</dbReference>
<dbReference type="GO" id="GO:0003968">
    <property type="term" value="F:RNA-directed RNA polymerase activity"/>
    <property type="evidence" value="ECO:0007669"/>
    <property type="project" value="UniProtKB-KW"/>
</dbReference>
<comment type="function">
    <text evidence="1">Probably involved in the RNA silencing pathway and required for the generation of small interfering RNAs (siRNAs).</text>
</comment>
<feature type="compositionally biased region" description="Low complexity" evidence="2">
    <location>
        <begin position="117"/>
        <end position="129"/>
    </location>
</feature>
<comment type="catalytic activity">
    <reaction evidence="1">
        <text>RNA(n) + a ribonucleoside 5'-triphosphate = RNA(n+1) + diphosphate</text>
        <dbReference type="Rhea" id="RHEA:21248"/>
        <dbReference type="Rhea" id="RHEA-COMP:14527"/>
        <dbReference type="Rhea" id="RHEA-COMP:17342"/>
        <dbReference type="ChEBI" id="CHEBI:33019"/>
        <dbReference type="ChEBI" id="CHEBI:61557"/>
        <dbReference type="ChEBI" id="CHEBI:140395"/>
        <dbReference type="EC" id="2.7.7.48"/>
    </reaction>
</comment>
<feature type="compositionally biased region" description="Polar residues" evidence="2">
    <location>
        <begin position="205"/>
        <end position="216"/>
    </location>
</feature>
<dbReference type="Pfam" id="PF05183">
    <property type="entry name" value="RdRP"/>
    <property type="match status" value="1"/>
</dbReference>
<dbReference type="EMBL" id="PGGS01000935">
    <property type="protein sequence ID" value="PNH01324.1"/>
    <property type="molecule type" value="Genomic_DNA"/>
</dbReference>
<evidence type="ECO:0000313" key="5">
    <source>
        <dbReference type="Proteomes" id="UP000236333"/>
    </source>
</evidence>
<keyword evidence="1" id="KW-0808">Transferase</keyword>
<proteinExistence type="inferred from homology"/>
<dbReference type="InterPro" id="IPR057596">
    <property type="entry name" value="RDRP_core"/>
</dbReference>
<keyword evidence="1" id="KW-0548">Nucleotidyltransferase</keyword>
<dbReference type="OrthoDB" id="546036at2759"/>
<feature type="domain" description="RDRP core" evidence="3">
    <location>
        <begin position="2"/>
        <end position="135"/>
    </location>
</feature>
<reference evidence="4 5" key="1">
    <citation type="journal article" date="2017" name="Mol. Biol. Evol.">
        <title>The 4-celled Tetrabaena socialis nuclear genome reveals the essential components for genetic control of cell number at the origin of multicellularity in the volvocine lineage.</title>
        <authorList>
            <person name="Featherston J."/>
            <person name="Arakaki Y."/>
            <person name="Hanschen E.R."/>
            <person name="Ferris P.J."/>
            <person name="Michod R.E."/>
            <person name="Olson B.J.S.C."/>
            <person name="Nozaki H."/>
            <person name="Durand P.M."/>
        </authorList>
    </citation>
    <scope>NUCLEOTIDE SEQUENCE [LARGE SCALE GENOMIC DNA]</scope>
    <source>
        <strain evidence="4 5">NIES-571</strain>
    </source>
</reference>
<protein>
    <recommendedName>
        <fullName evidence="1">RNA-dependent RNA polymerase</fullName>
        <ecNumber evidence="1">2.7.7.48</ecNumber>
    </recommendedName>
</protein>
<dbReference type="AlphaFoldDB" id="A0A2J7ZM30"/>
<keyword evidence="1" id="KW-0696">RNA-directed RNA polymerase</keyword>
<comment type="caution">
    <text evidence="4">The sequence shown here is derived from an EMBL/GenBank/DDBJ whole genome shotgun (WGS) entry which is preliminary data.</text>
</comment>
<evidence type="ECO:0000256" key="1">
    <source>
        <dbReference type="RuleBase" id="RU363098"/>
    </source>
</evidence>
<keyword evidence="1" id="KW-0943">RNA-mediated gene silencing</keyword>
<name>A0A2J7ZM30_9CHLO</name>
<comment type="similarity">
    <text evidence="1">Belongs to the RdRP family.</text>
</comment>
<dbReference type="Proteomes" id="UP000236333">
    <property type="component" value="Unassembled WGS sequence"/>
</dbReference>
<dbReference type="GO" id="GO:0003723">
    <property type="term" value="F:RNA binding"/>
    <property type="evidence" value="ECO:0007669"/>
    <property type="project" value="UniProtKB-KW"/>
</dbReference>
<keyword evidence="1" id="KW-0694">RNA-binding</keyword>
<accession>A0A2J7ZM30</accession>
<evidence type="ECO:0000313" key="4">
    <source>
        <dbReference type="EMBL" id="PNH01324.1"/>
    </source>
</evidence>
<sequence>MAIGVPDHTARLPPRHVVLLDDNGRSVVAVRTRCLLYRDPELKPAGLLAAWVTPPPPEVVEGFARELRSALVMPVTGGESLAALMAGGDYDGDTFHVILQHDAVAACWPRLAAQQQVTDPDQVPQADCGQGQGHRHRQQGLPPQEQPQQQYPQNQQWTQQQQYPPTQHLSQHQQQQQQQPQQPHQQQQQQQQQSQQHVTCPQAAPQPQYTNNQPLPQHQDPAAAVVQPTPVRSVAPPGTRPQADGFGRASGNNSVRPPAPHYGPPAAATRSPQPATPVAAMVPDDGGMGSGPRQGGLRARKAAAAVLAAAAAASKPQHARKQGYAEAHRCWRLWTLAPQLEDPDASGIITQLVHFFLHAQACDGAIGLFHSYWVRFMELPEAEGGGVGGPLCLAMAEGYDKALDAKKNSPPTMPQAIEVRRQAVMERGRSVRVALVHLRLLRSWHMSELA</sequence>
<evidence type="ECO:0000259" key="3">
    <source>
        <dbReference type="Pfam" id="PF05183"/>
    </source>
</evidence>
<keyword evidence="5" id="KW-1185">Reference proteome</keyword>
<evidence type="ECO:0000256" key="2">
    <source>
        <dbReference type="SAM" id="MobiDB-lite"/>
    </source>
</evidence>
<feature type="compositionally biased region" description="Low complexity" evidence="2">
    <location>
        <begin position="139"/>
        <end position="197"/>
    </location>
</feature>
<organism evidence="4 5">
    <name type="scientific">Tetrabaena socialis</name>
    <dbReference type="NCBI Taxonomy" id="47790"/>
    <lineage>
        <taxon>Eukaryota</taxon>
        <taxon>Viridiplantae</taxon>
        <taxon>Chlorophyta</taxon>
        <taxon>core chlorophytes</taxon>
        <taxon>Chlorophyceae</taxon>
        <taxon>CS clade</taxon>
        <taxon>Chlamydomonadales</taxon>
        <taxon>Tetrabaenaceae</taxon>
        <taxon>Tetrabaena</taxon>
    </lineage>
</organism>